<reference evidence="2" key="2">
    <citation type="submission" date="2017-06" db="EMBL/GenBank/DDBJ databases">
        <title>WGS assembly of Brachypodium distachyon.</title>
        <authorList>
            <consortium name="The International Brachypodium Initiative"/>
            <person name="Lucas S."/>
            <person name="Harmon-Smith M."/>
            <person name="Lail K."/>
            <person name="Tice H."/>
            <person name="Grimwood J."/>
            <person name="Bruce D."/>
            <person name="Barry K."/>
            <person name="Shu S."/>
            <person name="Lindquist E."/>
            <person name="Wang M."/>
            <person name="Pitluck S."/>
            <person name="Vogel J.P."/>
            <person name="Garvin D.F."/>
            <person name="Mockler T.C."/>
            <person name="Schmutz J."/>
            <person name="Rokhsar D."/>
            <person name="Bevan M.W."/>
        </authorList>
    </citation>
    <scope>NUCLEOTIDE SEQUENCE</scope>
    <source>
        <strain evidence="2">Bd21</strain>
    </source>
</reference>
<proteinExistence type="predicted"/>
<reference evidence="3" key="3">
    <citation type="submission" date="2018-08" db="UniProtKB">
        <authorList>
            <consortium name="EnsemblPlants"/>
        </authorList>
    </citation>
    <scope>IDENTIFICATION</scope>
    <source>
        <strain evidence="3">cv. Bd21</strain>
    </source>
</reference>
<evidence type="ECO:0000256" key="1">
    <source>
        <dbReference type="SAM" id="MobiDB-lite"/>
    </source>
</evidence>
<feature type="region of interest" description="Disordered" evidence="1">
    <location>
        <begin position="103"/>
        <end position="135"/>
    </location>
</feature>
<keyword evidence="4" id="KW-1185">Reference proteome</keyword>
<evidence type="ECO:0000313" key="2">
    <source>
        <dbReference type="EMBL" id="PNT64608.1"/>
    </source>
</evidence>
<dbReference type="OrthoDB" id="1647165at2759"/>
<sequence length="182" mass="19416">MRKVQGLPIVCRAHKPESCRLFSSSTFLSLSQPEVPSSCRRRRRRIRRPLLLCSPTRLLSRIHVVASSSLSGSPASSTTTPARSRLVREAADRALALGLLRHPRVPLPSSPGCPPPSPSRHPSAAGTSAPGKASKTPALARKAKLLFPALLSEASDYIAPLEMQVHAMTALAQVLSSVFSSA</sequence>
<dbReference type="STRING" id="15368.A0A2K2CRE9"/>
<gene>
    <name evidence="2" type="ORF">BRADI_4g30533v3</name>
</gene>
<name>A0A2K2CRE9_BRADI</name>
<reference evidence="2 3" key="1">
    <citation type="journal article" date="2010" name="Nature">
        <title>Genome sequencing and analysis of the model grass Brachypodium distachyon.</title>
        <authorList>
            <consortium name="International Brachypodium Initiative"/>
        </authorList>
    </citation>
    <scope>NUCLEOTIDE SEQUENCE [LARGE SCALE GENOMIC DNA]</scope>
    <source>
        <strain evidence="2 3">Bd21</strain>
    </source>
</reference>
<dbReference type="EnsemblPlants" id="PNT64608">
    <property type="protein sequence ID" value="PNT64608"/>
    <property type="gene ID" value="BRADI_4g30533v3"/>
</dbReference>
<evidence type="ECO:0000313" key="4">
    <source>
        <dbReference type="Proteomes" id="UP000008810"/>
    </source>
</evidence>
<evidence type="ECO:0000313" key="3">
    <source>
        <dbReference type="EnsemblPlants" id="PNT64608"/>
    </source>
</evidence>
<feature type="compositionally biased region" description="Pro residues" evidence="1">
    <location>
        <begin position="105"/>
        <end position="119"/>
    </location>
</feature>
<organism evidence="2">
    <name type="scientific">Brachypodium distachyon</name>
    <name type="common">Purple false brome</name>
    <name type="synonym">Trachynia distachya</name>
    <dbReference type="NCBI Taxonomy" id="15368"/>
    <lineage>
        <taxon>Eukaryota</taxon>
        <taxon>Viridiplantae</taxon>
        <taxon>Streptophyta</taxon>
        <taxon>Embryophyta</taxon>
        <taxon>Tracheophyta</taxon>
        <taxon>Spermatophyta</taxon>
        <taxon>Magnoliopsida</taxon>
        <taxon>Liliopsida</taxon>
        <taxon>Poales</taxon>
        <taxon>Poaceae</taxon>
        <taxon>BOP clade</taxon>
        <taxon>Pooideae</taxon>
        <taxon>Stipodae</taxon>
        <taxon>Brachypodieae</taxon>
        <taxon>Brachypodium</taxon>
    </lineage>
</organism>
<dbReference type="AlphaFoldDB" id="A0A2K2CRE9"/>
<dbReference type="Gramene" id="PNT64608">
    <property type="protein sequence ID" value="PNT64608"/>
    <property type="gene ID" value="BRADI_4g30533v3"/>
</dbReference>
<protein>
    <submittedName>
        <fullName evidence="2 3">Uncharacterized protein</fullName>
    </submittedName>
</protein>
<dbReference type="Proteomes" id="UP000008810">
    <property type="component" value="Chromosome 4"/>
</dbReference>
<accession>A0A2K2CRE9</accession>
<dbReference type="InParanoid" id="A0A2K2CRE9"/>
<dbReference type="EMBL" id="CM000883">
    <property type="protein sequence ID" value="PNT64608.1"/>
    <property type="molecule type" value="Genomic_DNA"/>
</dbReference>
<dbReference type="ExpressionAtlas" id="A0A2K2CRE9">
    <property type="expression patterns" value="baseline"/>
</dbReference>